<dbReference type="PRINTS" id="PR00237">
    <property type="entry name" value="GPCRRHODOPSN"/>
</dbReference>
<proteinExistence type="inferred from homology"/>
<dbReference type="InterPro" id="IPR017452">
    <property type="entry name" value="GPCR_Rhodpsn_7TM"/>
</dbReference>
<dbReference type="AlphaFoldDB" id="A0A183ATR8"/>
<comment type="similarity">
    <text evidence="9">Belongs to the G-protein coupled receptor 1 family.</text>
</comment>
<dbReference type="PANTHER" id="PTHR24248:SF163">
    <property type="entry name" value="HISTAMINE H2 RECEPTOR-LIKE"/>
    <property type="match status" value="1"/>
</dbReference>
<evidence type="ECO:0000256" key="10">
    <source>
        <dbReference type="SAM" id="MobiDB-lite"/>
    </source>
</evidence>
<dbReference type="PANTHER" id="PTHR24248">
    <property type="entry name" value="ADRENERGIC RECEPTOR-RELATED G-PROTEIN COUPLED RECEPTOR"/>
    <property type="match status" value="1"/>
</dbReference>
<evidence type="ECO:0000256" key="1">
    <source>
        <dbReference type="ARBA" id="ARBA00004651"/>
    </source>
</evidence>
<feature type="transmembrane region" description="Helical" evidence="11">
    <location>
        <begin position="312"/>
        <end position="333"/>
    </location>
</feature>
<protein>
    <submittedName>
        <fullName evidence="15">G_PROTEIN_RECEP_F1_2 domain-containing protein</fullName>
    </submittedName>
</protein>
<keyword evidence="4 11" id="KW-1133">Transmembrane helix</keyword>
<evidence type="ECO:0000256" key="2">
    <source>
        <dbReference type="ARBA" id="ARBA00022475"/>
    </source>
</evidence>
<evidence type="ECO:0000256" key="3">
    <source>
        <dbReference type="ARBA" id="ARBA00022692"/>
    </source>
</evidence>
<keyword evidence="6 11" id="KW-0472">Membrane</keyword>
<dbReference type="Pfam" id="PF00001">
    <property type="entry name" value="7tm_1"/>
    <property type="match status" value="1"/>
</dbReference>
<reference evidence="13 14" key="2">
    <citation type="submission" date="2018-11" db="EMBL/GenBank/DDBJ databases">
        <authorList>
            <consortium name="Pathogen Informatics"/>
        </authorList>
    </citation>
    <scope>NUCLEOTIDE SEQUENCE [LARGE SCALE GENOMIC DNA]</scope>
    <source>
        <strain evidence="13 14">Egypt</strain>
    </source>
</reference>
<dbReference type="PROSITE" id="PS00237">
    <property type="entry name" value="G_PROTEIN_RECEP_F1_1"/>
    <property type="match status" value="1"/>
</dbReference>
<feature type="domain" description="G-protein coupled receptors family 1 profile" evidence="12">
    <location>
        <begin position="1"/>
        <end position="339"/>
    </location>
</feature>
<dbReference type="GO" id="GO:0043410">
    <property type="term" value="P:positive regulation of MAPK cascade"/>
    <property type="evidence" value="ECO:0007669"/>
    <property type="project" value="TreeGrafter"/>
</dbReference>
<keyword evidence="2" id="KW-1003">Cell membrane</keyword>
<dbReference type="Proteomes" id="UP000272942">
    <property type="component" value="Unassembled WGS sequence"/>
</dbReference>
<dbReference type="GO" id="GO:0071880">
    <property type="term" value="P:adenylate cyclase-activating adrenergic receptor signaling pathway"/>
    <property type="evidence" value="ECO:0007669"/>
    <property type="project" value="TreeGrafter"/>
</dbReference>
<organism evidence="15">
    <name type="scientific">Echinostoma caproni</name>
    <dbReference type="NCBI Taxonomy" id="27848"/>
    <lineage>
        <taxon>Eukaryota</taxon>
        <taxon>Metazoa</taxon>
        <taxon>Spiralia</taxon>
        <taxon>Lophotrochozoa</taxon>
        <taxon>Platyhelminthes</taxon>
        <taxon>Trematoda</taxon>
        <taxon>Digenea</taxon>
        <taxon>Plagiorchiida</taxon>
        <taxon>Echinostomata</taxon>
        <taxon>Echinostomatoidea</taxon>
        <taxon>Echinostomatidae</taxon>
        <taxon>Echinostoma</taxon>
    </lineage>
</organism>
<gene>
    <name evidence="13" type="ORF">ECPE_LOCUS10353</name>
</gene>
<evidence type="ECO:0000256" key="11">
    <source>
        <dbReference type="SAM" id="Phobius"/>
    </source>
</evidence>
<feature type="compositionally biased region" description="Polar residues" evidence="10">
    <location>
        <begin position="225"/>
        <end position="241"/>
    </location>
</feature>
<dbReference type="Gene3D" id="1.20.1070.10">
    <property type="entry name" value="Rhodopsin 7-helix transmembrane proteins"/>
    <property type="match status" value="2"/>
</dbReference>
<feature type="transmembrane region" description="Helical" evidence="11">
    <location>
        <begin position="121"/>
        <end position="141"/>
    </location>
</feature>
<keyword evidence="7 9" id="KW-0675">Receptor</keyword>
<feature type="region of interest" description="Disordered" evidence="10">
    <location>
        <begin position="207"/>
        <end position="241"/>
    </location>
</feature>
<dbReference type="GO" id="GO:0005886">
    <property type="term" value="C:plasma membrane"/>
    <property type="evidence" value="ECO:0007669"/>
    <property type="project" value="UniProtKB-SubCell"/>
</dbReference>
<evidence type="ECO:0000256" key="8">
    <source>
        <dbReference type="ARBA" id="ARBA00023224"/>
    </source>
</evidence>
<comment type="subcellular location">
    <subcellularLocation>
        <location evidence="1">Cell membrane</location>
        <topology evidence="1">Multi-pass membrane protein</topology>
    </subcellularLocation>
</comment>
<evidence type="ECO:0000313" key="13">
    <source>
        <dbReference type="EMBL" id="VDP86929.1"/>
    </source>
</evidence>
<keyword evidence="5 9" id="KW-0297">G-protein coupled receptor</keyword>
<feature type="transmembrane region" description="Helical" evidence="11">
    <location>
        <begin position="21"/>
        <end position="43"/>
    </location>
</feature>
<keyword evidence="3 9" id="KW-0812">Transmembrane</keyword>
<reference evidence="15" key="1">
    <citation type="submission" date="2016-06" db="UniProtKB">
        <authorList>
            <consortium name="WormBaseParasite"/>
        </authorList>
    </citation>
    <scope>IDENTIFICATION</scope>
</reference>
<evidence type="ECO:0000256" key="6">
    <source>
        <dbReference type="ARBA" id="ARBA00023136"/>
    </source>
</evidence>
<dbReference type="EMBL" id="UZAN01048945">
    <property type="protein sequence ID" value="VDP86929.1"/>
    <property type="molecule type" value="Genomic_DNA"/>
</dbReference>
<evidence type="ECO:0000256" key="5">
    <source>
        <dbReference type="ARBA" id="ARBA00023040"/>
    </source>
</evidence>
<dbReference type="SUPFAM" id="SSF81321">
    <property type="entry name" value="Family A G protein-coupled receptor-like"/>
    <property type="match status" value="1"/>
</dbReference>
<name>A0A183ATR8_9TREM</name>
<evidence type="ECO:0000256" key="7">
    <source>
        <dbReference type="ARBA" id="ARBA00023170"/>
    </source>
</evidence>
<dbReference type="WBParaSite" id="ECPE_0001038501-mRNA-1">
    <property type="protein sequence ID" value="ECPE_0001038501-mRNA-1"/>
    <property type="gene ID" value="ECPE_0001038501"/>
</dbReference>
<evidence type="ECO:0000313" key="15">
    <source>
        <dbReference type="WBParaSite" id="ECPE_0001038501-mRNA-1"/>
    </source>
</evidence>
<keyword evidence="8 9" id="KW-0807">Transducer</keyword>
<accession>A0A183ATR8</accession>
<evidence type="ECO:0000256" key="4">
    <source>
        <dbReference type="ARBA" id="ARBA00022989"/>
    </source>
</evidence>
<dbReference type="InterPro" id="IPR000276">
    <property type="entry name" value="GPCR_Rhodpsn"/>
</dbReference>
<dbReference type="GO" id="GO:0004930">
    <property type="term" value="F:G protein-coupled receptor activity"/>
    <property type="evidence" value="ECO:0007669"/>
    <property type="project" value="UniProtKB-KW"/>
</dbReference>
<keyword evidence="14" id="KW-1185">Reference proteome</keyword>
<evidence type="ECO:0000259" key="12">
    <source>
        <dbReference type="PROSITE" id="PS50262"/>
    </source>
</evidence>
<feature type="transmembrane region" description="Helical" evidence="11">
    <location>
        <begin position="63"/>
        <end position="83"/>
    </location>
</feature>
<dbReference type="PROSITE" id="PS50262">
    <property type="entry name" value="G_PROTEIN_RECEP_F1_2"/>
    <property type="match status" value="1"/>
</dbReference>
<sequence length="374" mass="42484">MTFNIVYNSFHVHLFTDLVCVVFQSLDILFCTASILHLAAIALDRFVHVHSSVTYSRKFNTKIHLVVILCLWMLSALIAFLPLKFNCHRPVRGDWDANNSQQFTPTRVEHLCHHHVNLTCALINATLSFILPLIFMIIVYGRLFQITRQHLNQIKSQKPSVDLIVEREDSSLDKLGCEAGPSPDQSLNSQAVSSSSLRGKFYLEPNEDAPEFETSTPNVRHHSDCSQMGSRGNQRLSRSTNDASLPFCTTNSWTNGTRVYRQRNSLSVPIRYPARAGNESVRSFGMFGRSLKEPTMSMIMRMRAATHNEHKAAITLAVILGSFILCWMPYFFINCLAAMCHCIRRLQMKAGLTPVANVKLKRNRLLKMKSSPYY</sequence>
<dbReference type="OrthoDB" id="5957871at2759"/>
<evidence type="ECO:0000313" key="14">
    <source>
        <dbReference type="Proteomes" id="UP000272942"/>
    </source>
</evidence>
<evidence type="ECO:0000256" key="9">
    <source>
        <dbReference type="RuleBase" id="RU000688"/>
    </source>
</evidence>